<reference evidence="2 3" key="1">
    <citation type="submission" date="2020-03" db="EMBL/GenBank/DDBJ databases">
        <title>Tamlana sp. nov, isolated from XXX.</title>
        <authorList>
            <person name="Cao W.R."/>
        </authorList>
    </citation>
    <scope>NUCLEOTIDE SEQUENCE [LARGE SCALE GENOMIC DNA]</scope>
    <source>
        <strain evidence="2 3">HST1-43</strain>
    </source>
</reference>
<evidence type="ECO:0000313" key="2">
    <source>
        <dbReference type="EMBL" id="NJX17587.1"/>
    </source>
</evidence>
<proteinExistence type="predicted"/>
<feature type="non-terminal residue" evidence="2">
    <location>
        <position position="1"/>
    </location>
</feature>
<evidence type="ECO:0000313" key="3">
    <source>
        <dbReference type="Proteomes" id="UP000760545"/>
    </source>
</evidence>
<feature type="domain" description="Polysaccharide pyruvyl transferase" evidence="1">
    <location>
        <begin position="1"/>
        <end position="95"/>
    </location>
</feature>
<dbReference type="EMBL" id="JAAVJS010000820">
    <property type="protein sequence ID" value="NJX17587.1"/>
    <property type="molecule type" value="Genomic_DNA"/>
</dbReference>
<keyword evidence="3" id="KW-1185">Reference proteome</keyword>
<dbReference type="GO" id="GO:0016740">
    <property type="term" value="F:transferase activity"/>
    <property type="evidence" value="ECO:0007669"/>
    <property type="project" value="UniProtKB-KW"/>
</dbReference>
<evidence type="ECO:0000259" key="1">
    <source>
        <dbReference type="Pfam" id="PF04230"/>
    </source>
</evidence>
<name>A0ABX1DJ55_9FLAO</name>
<accession>A0ABX1DJ55</accession>
<keyword evidence="2" id="KW-0808">Transferase</keyword>
<organism evidence="2 3">
    <name type="scientific">Tamlana crocina</name>
    <dbReference type="NCBI Taxonomy" id="393006"/>
    <lineage>
        <taxon>Bacteria</taxon>
        <taxon>Pseudomonadati</taxon>
        <taxon>Bacteroidota</taxon>
        <taxon>Flavobacteriia</taxon>
        <taxon>Flavobacteriales</taxon>
        <taxon>Flavobacteriaceae</taxon>
        <taxon>Tamlana</taxon>
    </lineage>
</organism>
<dbReference type="Pfam" id="PF04230">
    <property type="entry name" value="PS_pyruv_trans"/>
    <property type="match status" value="1"/>
</dbReference>
<dbReference type="InterPro" id="IPR007345">
    <property type="entry name" value="Polysacch_pyruvyl_Trfase"/>
</dbReference>
<feature type="non-terminal residue" evidence="2">
    <location>
        <position position="96"/>
    </location>
</feature>
<gene>
    <name evidence="2" type="ORF">HC176_19140</name>
</gene>
<dbReference type="Proteomes" id="UP000760545">
    <property type="component" value="Unassembled WGS sequence"/>
</dbReference>
<protein>
    <submittedName>
        <fullName evidence="2">Polysaccharide pyruvyl transferase family protein</fullName>
    </submittedName>
</protein>
<comment type="caution">
    <text evidence="2">The sequence shown here is derived from an EMBL/GenBank/DDBJ whole genome shotgun (WGS) entry which is preliminary data.</text>
</comment>
<sequence>RGPRTREYLLKLGYDCPEVYGDPAILLLDYYHPSISKKYKLGIVPHYHDYENALKIFGGREEVKVVDLLTMNVEATTTEILECERILSTSLHGLIV</sequence>